<sequence length="391" mass="42552">MKKLLLFILLVALGGPVFGQTYTVYYTVSSTNWAGSTSKWATGEYTGDINGLTSSTFGTGTVSGLYPGSTGKASGPDFPEKVDKPDIMLIRAGHTVSFTNIFYYNGIILIEPGATLFLNKLDNEKGRLIMDADSYIIIRPGGDIKAASQTDSGLSADFLEIGGKKINGNAINFMPFPRNDGVFWLNPEYLDCIQKEFNMSGNNSDPTAPNKCDYLAYPPTPQPVDLTHYTVRSTGSSVEVRWEAAKEWNFSHYVVEWSTEGSTFTPAGTISAKGTDYGKQVYSFRHSPGLAGTVYYRLLTVDIDGTVEDKGTRVVRIGAEVFNAHAKNGRVHITYNGPAESQLVLFDTSGRVIKNAGLSTEGFETAGIAPGMYLLQISNSLERKVTRVVLQ</sequence>
<accession>M7N7E5</accession>
<dbReference type="STRING" id="1279009.ADICEAN_00291"/>
<dbReference type="RefSeq" id="WP_009193701.1">
    <property type="nucleotide sequence ID" value="NZ_AODQ01000004.1"/>
</dbReference>
<dbReference type="eggNOG" id="COG4447">
    <property type="taxonomic scope" value="Bacteria"/>
</dbReference>
<dbReference type="AlphaFoldDB" id="M7N7E5"/>
<dbReference type="InterPro" id="IPR036116">
    <property type="entry name" value="FN3_sf"/>
</dbReference>
<name>M7N7E5_9BACT</name>
<comment type="caution">
    <text evidence="1">The sequence shown here is derived from an EMBL/GenBank/DDBJ whole genome shotgun (WGS) entry which is preliminary data.</text>
</comment>
<organism evidence="1 2">
    <name type="scientific">Cesiribacter andamanensis AMV16</name>
    <dbReference type="NCBI Taxonomy" id="1279009"/>
    <lineage>
        <taxon>Bacteria</taxon>
        <taxon>Pseudomonadati</taxon>
        <taxon>Bacteroidota</taxon>
        <taxon>Cytophagia</taxon>
        <taxon>Cytophagales</taxon>
        <taxon>Cesiribacteraceae</taxon>
        <taxon>Cesiribacter</taxon>
    </lineage>
</organism>
<keyword evidence="2" id="KW-1185">Reference proteome</keyword>
<dbReference type="OrthoDB" id="1466765at2"/>
<evidence type="ECO:0000313" key="2">
    <source>
        <dbReference type="Proteomes" id="UP000011910"/>
    </source>
</evidence>
<gene>
    <name evidence="1" type="ORF">ADICEAN_00291</name>
</gene>
<dbReference type="Proteomes" id="UP000011910">
    <property type="component" value="Unassembled WGS sequence"/>
</dbReference>
<dbReference type="SUPFAM" id="SSF49265">
    <property type="entry name" value="Fibronectin type III"/>
    <property type="match status" value="1"/>
</dbReference>
<proteinExistence type="predicted"/>
<evidence type="ECO:0000313" key="1">
    <source>
        <dbReference type="EMBL" id="EMR04533.1"/>
    </source>
</evidence>
<evidence type="ECO:0008006" key="3">
    <source>
        <dbReference type="Google" id="ProtNLM"/>
    </source>
</evidence>
<dbReference type="InterPro" id="IPR026444">
    <property type="entry name" value="Secre_tail"/>
</dbReference>
<dbReference type="EMBL" id="AODQ01000004">
    <property type="protein sequence ID" value="EMR04533.1"/>
    <property type="molecule type" value="Genomic_DNA"/>
</dbReference>
<dbReference type="NCBIfam" id="TIGR04183">
    <property type="entry name" value="Por_Secre_tail"/>
    <property type="match status" value="1"/>
</dbReference>
<protein>
    <recommendedName>
        <fullName evidence="3">Secretion system C-terminal sorting domain-containing protein</fullName>
    </recommendedName>
</protein>
<reference evidence="1 2" key="1">
    <citation type="journal article" date="2013" name="Genome Announc.">
        <title>Draft Genome Sequence of Cesiribacter andamanensis Strain AMV16T, Isolated from a Soil Sample from a Mud Volcano in the Andaman Islands, India.</title>
        <authorList>
            <person name="Shivaji S."/>
            <person name="Ara S."/>
            <person name="Begum Z."/>
            <person name="Srinivas T.N."/>
            <person name="Singh A."/>
            <person name="Kumar Pinnaka A."/>
        </authorList>
    </citation>
    <scope>NUCLEOTIDE SEQUENCE [LARGE SCALE GENOMIC DNA]</scope>
    <source>
        <strain evidence="1 2">AMV16</strain>
    </source>
</reference>